<keyword evidence="3" id="KW-1185">Reference proteome</keyword>
<protein>
    <submittedName>
        <fullName evidence="2">Uncharacterized protein</fullName>
    </submittedName>
</protein>
<dbReference type="Proteomes" id="UP001519460">
    <property type="component" value="Unassembled WGS sequence"/>
</dbReference>
<feature type="compositionally biased region" description="Acidic residues" evidence="1">
    <location>
        <begin position="31"/>
        <end position="64"/>
    </location>
</feature>
<feature type="region of interest" description="Disordered" evidence="1">
    <location>
        <begin position="27"/>
        <end position="108"/>
    </location>
</feature>
<evidence type="ECO:0000313" key="2">
    <source>
        <dbReference type="EMBL" id="KAK7489976.1"/>
    </source>
</evidence>
<gene>
    <name evidence="2" type="ORF">BaRGS_00018841</name>
</gene>
<organism evidence="2 3">
    <name type="scientific">Batillaria attramentaria</name>
    <dbReference type="NCBI Taxonomy" id="370345"/>
    <lineage>
        <taxon>Eukaryota</taxon>
        <taxon>Metazoa</taxon>
        <taxon>Spiralia</taxon>
        <taxon>Lophotrochozoa</taxon>
        <taxon>Mollusca</taxon>
        <taxon>Gastropoda</taxon>
        <taxon>Caenogastropoda</taxon>
        <taxon>Sorbeoconcha</taxon>
        <taxon>Cerithioidea</taxon>
        <taxon>Batillariidae</taxon>
        <taxon>Batillaria</taxon>
    </lineage>
</organism>
<dbReference type="EMBL" id="JACVVK020000132">
    <property type="protein sequence ID" value="KAK7489976.1"/>
    <property type="molecule type" value="Genomic_DNA"/>
</dbReference>
<evidence type="ECO:0000256" key="1">
    <source>
        <dbReference type="SAM" id="MobiDB-lite"/>
    </source>
</evidence>
<proteinExistence type="predicted"/>
<feature type="compositionally biased region" description="Basic and acidic residues" evidence="1">
    <location>
        <begin position="65"/>
        <end position="77"/>
    </location>
</feature>
<sequence length="212" mass="24945">MIVVSWRRERMIVVSWRRERMIVVSWRREDDSGELEEREDDSGELEEREDDSGELEEREDDSGELEEREKDDSEEKVPGFQPIFPPRQRFQHPTSDGQPQHSSTVRSTVEKVYTSTIDPDVAQMETMLDQWCLELKRNVLVSLPFHGEFAIPWNVLVGLPFRDEFAIPQNILVSFPFRGEFVIPWNVLAEFGQSKTRVVTNCREEVMRETEK</sequence>
<accession>A0ABD0KSC2</accession>
<comment type="caution">
    <text evidence="2">The sequence shown here is derived from an EMBL/GenBank/DDBJ whole genome shotgun (WGS) entry which is preliminary data.</text>
</comment>
<reference evidence="2 3" key="1">
    <citation type="journal article" date="2023" name="Sci. Data">
        <title>Genome assembly of the Korean intertidal mud-creeper Batillaria attramentaria.</title>
        <authorList>
            <person name="Patra A.K."/>
            <person name="Ho P.T."/>
            <person name="Jun S."/>
            <person name="Lee S.J."/>
            <person name="Kim Y."/>
            <person name="Won Y.J."/>
        </authorList>
    </citation>
    <scope>NUCLEOTIDE SEQUENCE [LARGE SCALE GENOMIC DNA]</scope>
    <source>
        <strain evidence="2">Wonlab-2016</strain>
    </source>
</reference>
<name>A0ABD0KSC2_9CAEN</name>
<evidence type="ECO:0000313" key="3">
    <source>
        <dbReference type="Proteomes" id="UP001519460"/>
    </source>
</evidence>
<feature type="compositionally biased region" description="Polar residues" evidence="1">
    <location>
        <begin position="91"/>
        <end position="108"/>
    </location>
</feature>
<dbReference type="AlphaFoldDB" id="A0ABD0KSC2"/>